<reference evidence="1 2" key="1">
    <citation type="submission" date="2018-09" db="EMBL/GenBank/DDBJ databases">
        <title>Genome sequencing of Nocardioides immobilis CCTCC AB 2017083 for comparison to Nocardioides silvaticus.</title>
        <authorList>
            <person name="Li C."/>
            <person name="Wang G."/>
        </authorList>
    </citation>
    <scope>NUCLEOTIDE SEQUENCE [LARGE SCALE GENOMIC DNA]</scope>
    <source>
        <strain evidence="1 2">CCTCC AB 2017083</strain>
    </source>
</reference>
<dbReference type="Proteomes" id="UP000283644">
    <property type="component" value="Unassembled WGS sequence"/>
</dbReference>
<accession>A0A417Y526</accession>
<dbReference type="InterPro" id="IPR034660">
    <property type="entry name" value="DinB/YfiT-like"/>
</dbReference>
<dbReference type="AlphaFoldDB" id="A0A417Y526"/>
<proteinExistence type="predicted"/>
<evidence type="ECO:0000313" key="1">
    <source>
        <dbReference type="EMBL" id="RHW27705.1"/>
    </source>
</evidence>
<protein>
    <submittedName>
        <fullName evidence="1">TIGR03086 family protein</fullName>
    </submittedName>
</protein>
<dbReference type="SUPFAM" id="SSF109854">
    <property type="entry name" value="DinB/YfiT-like putative metalloenzymes"/>
    <property type="match status" value="1"/>
</dbReference>
<dbReference type="NCBIfam" id="TIGR03083">
    <property type="entry name" value="maleylpyruvate isomerase family mycothiol-dependent enzyme"/>
    <property type="match status" value="1"/>
</dbReference>
<dbReference type="RefSeq" id="WP_118924616.1">
    <property type="nucleotide sequence ID" value="NZ_QXGH01000012.1"/>
</dbReference>
<dbReference type="OrthoDB" id="5185819at2"/>
<evidence type="ECO:0000313" key="2">
    <source>
        <dbReference type="Proteomes" id="UP000283644"/>
    </source>
</evidence>
<gene>
    <name evidence="1" type="ORF">D0Z08_08580</name>
</gene>
<keyword evidence="2" id="KW-1185">Reference proteome</keyword>
<sequence>MATSTTTTDAVRVLVHALDQAGDVLDHVYADRVANPTPCREWDVGALADHLVHAPELFLAMMRGEQPDWSAPTPHLTEGWAAAYRVHADDLLHAWHELDGEPPLPAEWQIAELAIHAWDLAVAVGFPIDRLDPQVAEVGLGFLRETMTPERRGQWFGPEVEPPADAGPYDALAAFAGRQV</sequence>
<comment type="caution">
    <text evidence="1">The sequence shown here is derived from an EMBL/GenBank/DDBJ whole genome shotgun (WGS) entry which is preliminary data.</text>
</comment>
<dbReference type="NCBIfam" id="TIGR03086">
    <property type="entry name" value="TIGR03086 family metal-binding protein"/>
    <property type="match status" value="1"/>
</dbReference>
<dbReference type="InterPro" id="IPR017520">
    <property type="entry name" value="CHP03086"/>
</dbReference>
<name>A0A417Y526_9ACTN</name>
<dbReference type="EMBL" id="QXGH01000012">
    <property type="protein sequence ID" value="RHW27705.1"/>
    <property type="molecule type" value="Genomic_DNA"/>
</dbReference>
<organism evidence="1 2">
    <name type="scientific">Nocardioides immobilis</name>
    <dbReference type="NCBI Taxonomy" id="2049295"/>
    <lineage>
        <taxon>Bacteria</taxon>
        <taxon>Bacillati</taxon>
        <taxon>Actinomycetota</taxon>
        <taxon>Actinomycetes</taxon>
        <taxon>Propionibacteriales</taxon>
        <taxon>Nocardioidaceae</taxon>
        <taxon>Nocardioides</taxon>
    </lineage>
</organism>
<dbReference type="InterPro" id="IPR017517">
    <property type="entry name" value="Maleyloyr_isom"/>
</dbReference>